<keyword evidence="1" id="KW-0175">Coiled coil</keyword>
<dbReference type="AlphaFoldDB" id="B4VLT8"/>
<sequence>MDANTKPSNSIMNLIDERTRIWQKYDQTQQLATELNNFSYFNNPSVKKKLPLLSASQSPPDELAVALEQIRQDAQKIKTMESNIRKYQSEIEANKKQFFMVVGGAIVALILVLFLMLNR</sequence>
<feature type="coiled-coil region" evidence="1">
    <location>
        <begin position="70"/>
        <end position="97"/>
    </location>
</feature>
<evidence type="ECO:0000256" key="2">
    <source>
        <dbReference type="SAM" id="Phobius"/>
    </source>
</evidence>
<dbReference type="STRING" id="118168.MC7420_357"/>
<name>B4VLT8_9CYAN</name>
<dbReference type="RefSeq" id="WP_006099333.1">
    <property type="nucleotide sequence ID" value="NZ_DS989844.1"/>
</dbReference>
<protein>
    <submittedName>
        <fullName evidence="3">Uncharacterized protein</fullName>
    </submittedName>
</protein>
<keyword evidence="2" id="KW-0812">Transmembrane</keyword>
<dbReference type="EMBL" id="DS989844">
    <property type="protein sequence ID" value="EDX77220.1"/>
    <property type="molecule type" value="Genomic_DNA"/>
</dbReference>
<accession>B4VLT8</accession>
<proteinExistence type="predicted"/>
<keyword evidence="2" id="KW-1133">Transmembrane helix</keyword>
<gene>
    <name evidence="3" type="ORF">MC7420_357</name>
</gene>
<evidence type="ECO:0000313" key="4">
    <source>
        <dbReference type="Proteomes" id="UP000003835"/>
    </source>
</evidence>
<keyword evidence="2" id="KW-0472">Membrane</keyword>
<reference evidence="3 4" key="1">
    <citation type="submission" date="2008-07" db="EMBL/GenBank/DDBJ databases">
        <authorList>
            <person name="Tandeau de Marsac N."/>
            <person name="Ferriera S."/>
            <person name="Johnson J."/>
            <person name="Kravitz S."/>
            <person name="Beeson K."/>
            <person name="Sutton G."/>
            <person name="Rogers Y.-H."/>
            <person name="Friedman R."/>
            <person name="Frazier M."/>
            <person name="Venter J.C."/>
        </authorList>
    </citation>
    <scope>NUCLEOTIDE SEQUENCE [LARGE SCALE GENOMIC DNA]</scope>
    <source>
        <strain evidence="3 4">PCC 7420</strain>
    </source>
</reference>
<keyword evidence="4" id="KW-1185">Reference proteome</keyword>
<evidence type="ECO:0000256" key="1">
    <source>
        <dbReference type="SAM" id="Coils"/>
    </source>
</evidence>
<organism evidence="3 4">
    <name type="scientific">Coleofasciculus chthonoplastes PCC 7420</name>
    <dbReference type="NCBI Taxonomy" id="118168"/>
    <lineage>
        <taxon>Bacteria</taxon>
        <taxon>Bacillati</taxon>
        <taxon>Cyanobacteriota</taxon>
        <taxon>Cyanophyceae</taxon>
        <taxon>Coleofasciculales</taxon>
        <taxon>Coleofasciculaceae</taxon>
        <taxon>Coleofasciculus</taxon>
    </lineage>
</organism>
<dbReference type="Proteomes" id="UP000003835">
    <property type="component" value="Unassembled WGS sequence"/>
</dbReference>
<dbReference type="HOGENOM" id="CLU_2057383_0_0_3"/>
<evidence type="ECO:0000313" key="3">
    <source>
        <dbReference type="EMBL" id="EDX77220.1"/>
    </source>
</evidence>
<feature type="transmembrane region" description="Helical" evidence="2">
    <location>
        <begin position="98"/>
        <end position="117"/>
    </location>
</feature>